<dbReference type="Proteomes" id="UP001431784">
    <property type="component" value="Unassembled WGS sequence"/>
</dbReference>
<comment type="similarity">
    <text evidence="2">Belongs to the glycosyl hydrolase 8 (cellulase D) family.</text>
</comment>
<dbReference type="EC" id="3.2.1.4" evidence="3"/>
<evidence type="ECO:0000256" key="6">
    <source>
        <dbReference type="ARBA" id="ARBA00023295"/>
    </source>
</evidence>
<protein>
    <recommendedName>
        <fullName evidence="3">cellulase</fullName>
        <ecNumber evidence="3">3.2.1.4</ecNumber>
    </recommendedName>
</protein>
<dbReference type="RefSeq" id="WP_274354032.1">
    <property type="nucleotide sequence ID" value="NZ_JAQZSM010000031.1"/>
</dbReference>
<evidence type="ECO:0000256" key="4">
    <source>
        <dbReference type="ARBA" id="ARBA00022801"/>
    </source>
</evidence>
<dbReference type="GO" id="GO:0016787">
    <property type="term" value="F:hydrolase activity"/>
    <property type="evidence" value="ECO:0007669"/>
    <property type="project" value="UniProtKB-KW"/>
</dbReference>
<name>A0ABT5TE10_9RHOB</name>
<dbReference type="Pfam" id="PF01270">
    <property type="entry name" value="Glyco_hydro_8"/>
    <property type="match status" value="1"/>
</dbReference>
<evidence type="ECO:0000256" key="7">
    <source>
        <dbReference type="ARBA" id="ARBA00023326"/>
    </source>
</evidence>
<proteinExistence type="inferred from homology"/>
<keyword evidence="10" id="KW-1185">Reference proteome</keyword>
<sequence>MKRRSFLTGTAGAALMGLSGPALADTMREPANALWQAWKTAHLDFSGRVIDAPQNNASHSEGQGYGMLLAAEFGDADAFRRMADWTHANLAIRTDNLLAWRWLPDTPVRVPDLNNASDGDLFYAWALLRGAERFDTPQWRARAIAVAEDLTRKCIASRPDRPGAPILLPAETGFVMDDAIVFNPSYIMPRALRALSAATGDTQLSRVASSCLDLMAEIARSGLVPDWLQLTVAGPRPAEGFSRHTGYEAIRIPLFLAWSGEYQHPAILRAANAMARAPQGHAGTVIDANTGEILEFSADAGYRAIAAIAGCAAHGGMGAAIPPFARNQPYYPATLHLFTMLAQTEMLPSCRPI</sequence>
<dbReference type="EMBL" id="JAQZSM010000031">
    <property type="protein sequence ID" value="MDD7973363.1"/>
    <property type="molecule type" value="Genomic_DNA"/>
</dbReference>
<comment type="catalytic activity">
    <reaction evidence="1">
        <text>Endohydrolysis of (1-&gt;4)-beta-D-glucosidic linkages in cellulose, lichenin and cereal beta-D-glucans.</text>
        <dbReference type="EC" id="3.2.1.4"/>
    </reaction>
</comment>
<reference evidence="9" key="1">
    <citation type="submission" date="2023-02" db="EMBL/GenBank/DDBJ databases">
        <title>Description of Roseinatronobacter alkalisoli sp. nov., an alkaliphilic bacerium isolated from soda soil.</title>
        <authorList>
            <person name="Wei W."/>
        </authorList>
    </citation>
    <scope>NUCLEOTIDE SEQUENCE</scope>
    <source>
        <strain evidence="9">HJB301</strain>
    </source>
</reference>
<dbReference type="InterPro" id="IPR002037">
    <property type="entry name" value="Glyco_hydro_8"/>
</dbReference>
<keyword evidence="7" id="KW-0624">Polysaccharide degradation</keyword>
<evidence type="ECO:0000256" key="5">
    <source>
        <dbReference type="ARBA" id="ARBA00023001"/>
    </source>
</evidence>
<evidence type="ECO:0000256" key="2">
    <source>
        <dbReference type="ARBA" id="ARBA00009209"/>
    </source>
</evidence>
<dbReference type="PRINTS" id="PR00735">
    <property type="entry name" value="GLHYDRLASE8"/>
</dbReference>
<dbReference type="InterPro" id="IPR012341">
    <property type="entry name" value="6hp_glycosidase-like_sf"/>
</dbReference>
<evidence type="ECO:0000256" key="8">
    <source>
        <dbReference type="SAM" id="SignalP"/>
    </source>
</evidence>
<dbReference type="InterPro" id="IPR008928">
    <property type="entry name" value="6-hairpin_glycosidase_sf"/>
</dbReference>
<accession>A0ABT5TE10</accession>
<feature type="chain" id="PRO_5045054006" description="cellulase" evidence="8">
    <location>
        <begin position="25"/>
        <end position="353"/>
    </location>
</feature>
<keyword evidence="7" id="KW-0119">Carbohydrate metabolism</keyword>
<evidence type="ECO:0000256" key="3">
    <source>
        <dbReference type="ARBA" id="ARBA00012601"/>
    </source>
</evidence>
<dbReference type="SUPFAM" id="SSF48208">
    <property type="entry name" value="Six-hairpin glycosidases"/>
    <property type="match status" value="1"/>
</dbReference>
<keyword evidence="5" id="KW-0136">Cellulose degradation</keyword>
<gene>
    <name evidence="9" type="ORF">PUT78_20010</name>
</gene>
<comment type="caution">
    <text evidence="9">The sequence shown here is derived from an EMBL/GenBank/DDBJ whole genome shotgun (WGS) entry which is preliminary data.</text>
</comment>
<keyword evidence="8" id="KW-0732">Signal</keyword>
<evidence type="ECO:0000313" key="10">
    <source>
        <dbReference type="Proteomes" id="UP001431784"/>
    </source>
</evidence>
<keyword evidence="6" id="KW-0326">Glycosidase</keyword>
<keyword evidence="4 9" id="KW-0378">Hydrolase</keyword>
<organism evidence="9 10">
    <name type="scientific">Roseinatronobacter alkalisoli</name>
    <dbReference type="NCBI Taxonomy" id="3028235"/>
    <lineage>
        <taxon>Bacteria</taxon>
        <taxon>Pseudomonadati</taxon>
        <taxon>Pseudomonadota</taxon>
        <taxon>Alphaproteobacteria</taxon>
        <taxon>Rhodobacterales</taxon>
        <taxon>Paracoccaceae</taxon>
        <taxon>Roseinatronobacter</taxon>
    </lineage>
</organism>
<dbReference type="Gene3D" id="1.50.10.10">
    <property type="match status" value="1"/>
</dbReference>
<feature type="signal peptide" evidence="8">
    <location>
        <begin position="1"/>
        <end position="24"/>
    </location>
</feature>
<evidence type="ECO:0000313" key="9">
    <source>
        <dbReference type="EMBL" id="MDD7973363.1"/>
    </source>
</evidence>
<evidence type="ECO:0000256" key="1">
    <source>
        <dbReference type="ARBA" id="ARBA00000966"/>
    </source>
</evidence>